<evidence type="ECO:0000313" key="3">
    <source>
        <dbReference type="Proteomes" id="UP000604046"/>
    </source>
</evidence>
<sequence>MAAQVRPHSLRLCAVGPGTVGQRQRPSGRHGISVKQSTYSFPWPWTPFPAAHIGLLQACSEMFYEFVCLQRRKQQGPKTSLEQQTAFWEVSSAAQRACRECLQSDPARRPSSQQMLAHKWFATVPRLALGMSGGMDSGRSGFLAMARSPPRIAAAQVIDALRNFAFPGKGKLVDILAQDVQLCARFNGGANDAARCDRHRQDRSTWSTLAPSSPLETLASGASSLHSRTVSLRPMLLLVAASPEALLQPSSKLAQLVGVLNLSKALTSPARRRSCPSMALSKTSLFRNPKNIGQASAENSWRKMRSTAFSEIVATCVVVHVPTLMKELQELKEFDPRALERVFISTRAHILFDSHQERKEAFASS</sequence>
<dbReference type="Gene3D" id="1.10.510.10">
    <property type="entry name" value="Transferase(Phosphotransferase) domain 1"/>
    <property type="match status" value="1"/>
</dbReference>
<evidence type="ECO:0000256" key="1">
    <source>
        <dbReference type="ARBA" id="ARBA00022741"/>
    </source>
</evidence>
<dbReference type="GO" id="GO:0005737">
    <property type="term" value="C:cytoplasm"/>
    <property type="evidence" value="ECO:0007669"/>
    <property type="project" value="TreeGrafter"/>
</dbReference>
<dbReference type="GO" id="GO:0044208">
    <property type="term" value="P:'de novo' AMP biosynthetic process"/>
    <property type="evidence" value="ECO:0007669"/>
    <property type="project" value="TreeGrafter"/>
</dbReference>
<dbReference type="GO" id="GO:0004019">
    <property type="term" value="F:adenylosuccinate synthase activity"/>
    <property type="evidence" value="ECO:0007669"/>
    <property type="project" value="InterPro"/>
</dbReference>
<dbReference type="GO" id="GO:0046040">
    <property type="term" value="P:IMP metabolic process"/>
    <property type="evidence" value="ECO:0007669"/>
    <property type="project" value="TreeGrafter"/>
</dbReference>
<dbReference type="Gene3D" id="3.40.440.10">
    <property type="entry name" value="Adenylosuccinate Synthetase, subunit A, domain 1"/>
    <property type="match status" value="2"/>
</dbReference>
<dbReference type="PANTHER" id="PTHR11846">
    <property type="entry name" value="ADENYLOSUCCINATE SYNTHETASE"/>
    <property type="match status" value="1"/>
</dbReference>
<dbReference type="AlphaFoldDB" id="A0A812JB88"/>
<keyword evidence="3" id="KW-1185">Reference proteome</keyword>
<protein>
    <submittedName>
        <fullName evidence="2">Uncharacterized protein</fullName>
    </submittedName>
</protein>
<dbReference type="SUPFAM" id="SSF56112">
    <property type="entry name" value="Protein kinase-like (PK-like)"/>
    <property type="match status" value="1"/>
</dbReference>
<dbReference type="Proteomes" id="UP000604046">
    <property type="component" value="Unassembled WGS sequence"/>
</dbReference>
<keyword evidence="1" id="KW-0547">Nucleotide-binding</keyword>
<evidence type="ECO:0000313" key="2">
    <source>
        <dbReference type="EMBL" id="CAE7198230.1"/>
    </source>
</evidence>
<dbReference type="InterPro" id="IPR042109">
    <property type="entry name" value="Adenylosuccinate_synth_dom1"/>
</dbReference>
<dbReference type="PANTHER" id="PTHR11846:SF0">
    <property type="entry name" value="ADENYLOSUCCINATE SYNTHETASE"/>
    <property type="match status" value="1"/>
</dbReference>
<name>A0A812JB88_9DINO</name>
<gene>
    <name evidence="2" type="ORF">SNAT2548_LOCUS5693</name>
</gene>
<comment type="caution">
    <text evidence="2">The sequence shown here is derived from an EMBL/GenBank/DDBJ whole genome shotgun (WGS) entry which is preliminary data.</text>
</comment>
<dbReference type="InterPro" id="IPR011009">
    <property type="entry name" value="Kinase-like_dom_sf"/>
</dbReference>
<dbReference type="InterPro" id="IPR001114">
    <property type="entry name" value="Adenylosuccinate_synthetase"/>
</dbReference>
<reference evidence="2" key="1">
    <citation type="submission" date="2021-02" db="EMBL/GenBank/DDBJ databases">
        <authorList>
            <person name="Dougan E. K."/>
            <person name="Rhodes N."/>
            <person name="Thang M."/>
            <person name="Chan C."/>
        </authorList>
    </citation>
    <scope>NUCLEOTIDE SEQUENCE</scope>
</reference>
<accession>A0A812JB88</accession>
<proteinExistence type="predicted"/>
<dbReference type="GO" id="GO:0000166">
    <property type="term" value="F:nucleotide binding"/>
    <property type="evidence" value="ECO:0007669"/>
    <property type="project" value="UniProtKB-KW"/>
</dbReference>
<organism evidence="2 3">
    <name type="scientific">Symbiodinium natans</name>
    <dbReference type="NCBI Taxonomy" id="878477"/>
    <lineage>
        <taxon>Eukaryota</taxon>
        <taxon>Sar</taxon>
        <taxon>Alveolata</taxon>
        <taxon>Dinophyceae</taxon>
        <taxon>Suessiales</taxon>
        <taxon>Symbiodiniaceae</taxon>
        <taxon>Symbiodinium</taxon>
    </lineage>
</organism>
<dbReference type="OrthoDB" id="10265645at2759"/>
<dbReference type="EMBL" id="CAJNDS010000367">
    <property type="protein sequence ID" value="CAE7198230.1"/>
    <property type="molecule type" value="Genomic_DNA"/>
</dbReference>